<dbReference type="AlphaFoldDB" id="A0A0D6LYM0"/>
<reference evidence="2 3" key="1">
    <citation type="submission" date="2013-05" db="EMBL/GenBank/DDBJ databases">
        <title>Draft genome of the parasitic nematode Anyclostoma ceylanicum.</title>
        <authorList>
            <person name="Mitreva M."/>
        </authorList>
    </citation>
    <scope>NUCLEOTIDE SEQUENCE [LARGE SCALE GENOMIC DNA]</scope>
</reference>
<evidence type="ECO:0000256" key="1">
    <source>
        <dbReference type="SAM" id="MobiDB-lite"/>
    </source>
</evidence>
<dbReference type="GO" id="GO:0006281">
    <property type="term" value="P:DNA repair"/>
    <property type="evidence" value="ECO:0007669"/>
    <property type="project" value="TreeGrafter"/>
</dbReference>
<sequence>MAKRHYSQHDVSQGSSADFALLLINGGDLLGFEAYIPLNRMNDVGSSVAQPLNRTLNGTITDVPREKAVFLLHSNLKVFTNAIAALSKIGDEIFIQAQERGLCLKAFNKNRSAYGVFLFMDDFFSDFDTKFVCRDRARDCRLSTKTALTIFKSAHFVEKNLVSCTLTVDCLGQDLRIDFQHTYDVSRSFDVNVMEIHKPFTSNVNRSELSNAVTPTFAYLISSEITSFLNEMHTGREELIMCAQDDKFIFKNYVPCEDDTSEGFACRTEITVQRSCFKSFAVQKPSEINFGMKEFKAIITFARQHSCDVGLFFDKPGSPLIVAVESDAGYSGEFIIATLDGDEQSDEEASPGATQEPTTSSRRRRPNSQRSNSQGSQRLTTVDESVASQPTERRGLHRKRLRSEETSSQPCSPRPEPMEEESSAVDEMQGDLREEVASEMMPPTQPSRNPLLSDSAMEAGDQNLDIQLLDENVIEQGSPDEQAVGDITLMDDFELDEGSPEATNEPESAMEAETEARPTGPSREVNVEFQRRFLGIGSKPQHQSQAAAAVNAIVEPTQFPAPDNKRR</sequence>
<proteinExistence type="predicted"/>
<dbReference type="GO" id="GO:0030896">
    <property type="term" value="C:checkpoint clamp complex"/>
    <property type="evidence" value="ECO:0007669"/>
    <property type="project" value="InterPro"/>
</dbReference>
<dbReference type="SUPFAM" id="SSF55979">
    <property type="entry name" value="DNA clamp"/>
    <property type="match status" value="1"/>
</dbReference>
<evidence type="ECO:0000313" key="2">
    <source>
        <dbReference type="EMBL" id="EPB75211.1"/>
    </source>
</evidence>
<dbReference type="InterPro" id="IPR007268">
    <property type="entry name" value="Rad9/Ddc1"/>
</dbReference>
<evidence type="ECO:0000313" key="3">
    <source>
        <dbReference type="Proteomes" id="UP000054495"/>
    </source>
</evidence>
<dbReference type="GO" id="GO:0000076">
    <property type="term" value="P:DNA replication checkpoint signaling"/>
    <property type="evidence" value="ECO:0007669"/>
    <property type="project" value="TreeGrafter"/>
</dbReference>
<dbReference type="PANTHER" id="PTHR15237:SF0">
    <property type="entry name" value="CELL CYCLE CHECKPOINT CONTROL PROTEIN"/>
    <property type="match status" value="1"/>
</dbReference>
<organism evidence="2 3">
    <name type="scientific">Ancylostoma ceylanicum</name>
    <dbReference type="NCBI Taxonomy" id="53326"/>
    <lineage>
        <taxon>Eukaryota</taxon>
        <taxon>Metazoa</taxon>
        <taxon>Ecdysozoa</taxon>
        <taxon>Nematoda</taxon>
        <taxon>Chromadorea</taxon>
        <taxon>Rhabditida</taxon>
        <taxon>Rhabditina</taxon>
        <taxon>Rhabditomorpha</taxon>
        <taxon>Strongyloidea</taxon>
        <taxon>Ancylostomatidae</taxon>
        <taxon>Ancylostomatinae</taxon>
        <taxon>Ancylostoma</taxon>
    </lineage>
</organism>
<dbReference type="EMBL" id="KE124910">
    <property type="protein sequence ID" value="EPB75211.1"/>
    <property type="molecule type" value="Genomic_DNA"/>
</dbReference>
<dbReference type="Pfam" id="PF04139">
    <property type="entry name" value="Rad9"/>
    <property type="match status" value="1"/>
</dbReference>
<protein>
    <submittedName>
        <fullName evidence="2">Rad9</fullName>
    </submittedName>
</protein>
<name>A0A0D6LYM0_9BILA</name>
<keyword evidence="3" id="KW-1185">Reference proteome</keyword>
<gene>
    <name evidence="2" type="ORF">ANCCEY_05677</name>
</gene>
<dbReference type="PANTHER" id="PTHR15237">
    <property type="entry name" value="DNA REPAIR PROTEIN RAD9"/>
    <property type="match status" value="1"/>
</dbReference>
<dbReference type="Proteomes" id="UP000054495">
    <property type="component" value="Unassembled WGS sequence"/>
</dbReference>
<dbReference type="GO" id="GO:0031573">
    <property type="term" value="P:mitotic intra-S DNA damage checkpoint signaling"/>
    <property type="evidence" value="ECO:0007669"/>
    <property type="project" value="TreeGrafter"/>
</dbReference>
<feature type="region of interest" description="Disordered" evidence="1">
    <location>
        <begin position="496"/>
        <end position="524"/>
    </location>
</feature>
<feature type="region of interest" description="Disordered" evidence="1">
    <location>
        <begin position="341"/>
        <end position="429"/>
    </location>
</feature>
<dbReference type="GO" id="GO:0071479">
    <property type="term" value="P:cellular response to ionizing radiation"/>
    <property type="evidence" value="ECO:0007669"/>
    <property type="project" value="TreeGrafter"/>
</dbReference>
<feature type="compositionally biased region" description="Low complexity" evidence="1">
    <location>
        <begin position="368"/>
        <end position="378"/>
    </location>
</feature>
<accession>A0A0D6LYM0</accession>
<feature type="region of interest" description="Disordered" evidence="1">
    <location>
        <begin position="436"/>
        <end position="455"/>
    </location>
</feature>
<dbReference type="InterPro" id="IPR046938">
    <property type="entry name" value="DNA_clamp_sf"/>
</dbReference>
<dbReference type="Gene3D" id="3.70.10.10">
    <property type="match status" value="1"/>
</dbReference>
<feature type="compositionally biased region" description="Polar residues" evidence="1">
    <location>
        <begin position="379"/>
        <end position="390"/>
    </location>
</feature>